<dbReference type="Proteomes" id="UP001432027">
    <property type="component" value="Unassembled WGS sequence"/>
</dbReference>
<gene>
    <name evidence="2" type="ORF">PENTCL1PPCAC_20230</name>
</gene>
<accession>A0AAV5TUV6</accession>
<comment type="caution">
    <text evidence="2">The sequence shown here is derived from an EMBL/GenBank/DDBJ whole genome shotgun (WGS) entry which is preliminary data.</text>
</comment>
<sequence length="227" mass="25970">VRITGPKYLASAIMKSNFLQFLDPNESDTLIHLPIIQPISDRQIESLPIEELSALTADIMSLESYPYVSPYLRDKPSFWPSTIPFKAISQQANRKEKWRHILISHQIFVGRRVTEICGQEYGSQWKEGSGDENEDSEREDVGRAGIMADHVYEKKRSSAPSVIETMANAVELKVSFFHERIGNKPLNIVTCLGKETENERQRWGSDRKEEELSLGEESIMDEGEEKR</sequence>
<dbReference type="AlphaFoldDB" id="A0AAV5TUV6"/>
<evidence type="ECO:0000313" key="2">
    <source>
        <dbReference type="EMBL" id="GMS98055.1"/>
    </source>
</evidence>
<keyword evidence="3" id="KW-1185">Reference proteome</keyword>
<evidence type="ECO:0000256" key="1">
    <source>
        <dbReference type="SAM" id="MobiDB-lite"/>
    </source>
</evidence>
<feature type="region of interest" description="Disordered" evidence="1">
    <location>
        <begin position="195"/>
        <end position="227"/>
    </location>
</feature>
<organism evidence="2 3">
    <name type="scientific">Pristionchus entomophagus</name>
    <dbReference type="NCBI Taxonomy" id="358040"/>
    <lineage>
        <taxon>Eukaryota</taxon>
        <taxon>Metazoa</taxon>
        <taxon>Ecdysozoa</taxon>
        <taxon>Nematoda</taxon>
        <taxon>Chromadorea</taxon>
        <taxon>Rhabditida</taxon>
        <taxon>Rhabditina</taxon>
        <taxon>Diplogasteromorpha</taxon>
        <taxon>Diplogasteroidea</taxon>
        <taxon>Neodiplogasteridae</taxon>
        <taxon>Pristionchus</taxon>
    </lineage>
</organism>
<name>A0AAV5TUV6_9BILA</name>
<dbReference type="EMBL" id="BTSX01000005">
    <property type="protein sequence ID" value="GMS98055.1"/>
    <property type="molecule type" value="Genomic_DNA"/>
</dbReference>
<protein>
    <submittedName>
        <fullName evidence="2">Uncharacterized protein</fullName>
    </submittedName>
</protein>
<proteinExistence type="predicted"/>
<feature type="non-terminal residue" evidence="2">
    <location>
        <position position="227"/>
    </location>
</feature>
<feature type="compositionally biased region" description="Acidic residues" evidence="1">
    <location>
        <begin position="212"/>
        <end position="227"/>
    </location>
</feature>
<reference evidence="2" key="1">
    <citation type="submission" date="2023-10" db="EMBL/GenBank/DDBJ databases">
        <title>Genome assembly of Pristionchus species.</title>
        <authorList>
            <person name="Yoshida K."/>
            <person name="Sommer R.J."/>
        </authorList>
    </citation>
    <scope>NUCLEOTIDE SEQUENCE</scope>
    <source>
        <strain evidence="2">RS0144</strain>
    </source>
</reference>
<evidence type="ECO:0000313" key="3">
    <source>
        <dbReference type="Proteomes" id="UP001432027"/>
    </source>
</evidence>
<feature type="compositionally biased region" description="Basic and acidic residues" evidence="1">
    <location>
        <begin position="195"/>
        <end position="211"/>
    </location>
</feature>
<feature type="non-terminal residue" evidence="2">
    <location>
        <position position="1"/>
    </location>
</feature>